<evidence type="ECO:0000313" key="3">
    <source>
        <dbReference type="EMBL" id="PRB87805.1"/>
    </source>
</evidence>
<evidence type="ECO:0008006" key="6">
    <source>
        <dbReference type="Google" id="ProtNLM"/>
    </source>
</evidence>
<protein>
    <recommendedName>
        <fullName evidence="6">DUF393 domain-containing protein</fullName>
    </recommendedName>
</protein>
<dbReference type="OrthoDB" id="9785438at2"/>
<keyword evidence="1" id="KW-0472">Membrane</keyword>
<dbReference type="PANTHER" id="PTHR33639:SF2">
    <property type="entry name" value="DUF393 DOMAIN-CONTAINING PROTEIN"/>
    <property type="match status" value="1"/>
</dbReference>
<dbReference type="Proteomes" id="UP000238534">
    <property type="component" value="Unassembled WGS sequence"/>
</dbReference>
<dbReference type="GO" id="GO:0015035">
    <property type="term" value="F:protein-disulfide reductase activity"/>
    <property type="evidence" value="ECO:0007669"/>
    <property type="project" value="InterPro"/>
</dbReference>
<organism evidence="2 5">
    <name type="scientific">Chryseobacterium culicis</name>
    <dbReference type="NCBI Taxonomy" id="680127"/>
    <lineage>
        <taxon>Bacteria</taxon>
        <taxon>Pseudomonadati</taxon>
        <taxon>Bacteroidota</taxon>
        <taxon>Flavobacteriia</taxon>
        <taxon>Flavobacteriales</taxon>
        <taxon>Weeksellaceae</taxon>
        <taxon>Chryseobacterium group</taxon>
        <taxon>Chryseobacterium</taxon>
    </lineage>
</organism>
<dbReference type="EMBL" id="PCPH01000007">
    <property type="protein sequence ID" value="PRB87805.1"/>
    <property type="molecule type" value="Genomic_DNA"/>
</dbReference>
<comment type="caution">
    <text evidence="2">The sequence shown here is derived from an EMBL/GenBank/DDBJ whole genome shotgun (WGS) entry which is preliminary data.</text>
</comment>
<dbReference type="RefSeq" id="WP_105684331.1">
    <property type="nucleotide sequence ID" value="NZ_JBBGZD010000001.1"/>
</dbReference>
<sequence>MKVIIYDSECKFCTRFSKWSQSNIETLEIISVRSKEARKILRDKGIKFIDLQTIYYVNNNEVWVRSKAIFEILANFTSPWRFISFFSFLPTFFTDFCYKIFAKYRYYF</sequence>
<dbReference type="InterPro" id="IPR052927">
    <property type="entry name" value="DCC_oxidoreductase"/>
</dbReference>
<accession>A0A2S9CWH2</accession>
<dbReference type="AlphaFoldDB" id="A0A2S9CWH2"/>
<evidence type="ECO:0000256" key="1">
    <source>
        <dbReference type="SAM" id="Phobius"/>
    </source>
</evidence>
<dbReference type="Proteomes" id="UP000238325">
    <property type="component" value="Unassembled WGS sequence"/>
</dbReference>
<keyword evidence="4" id="KW-1185">Reference proteome</keyword>
<evidence type="ECO:0000313" key="5">
    <source>
        <dbReference type="Proteomes" id="UP000238534"/>
    </source>
</evidence>
<dbReference type="EMBL" id="PCPP01000001">
    <property type="protein sequence ID" value="PRB84796.1"/>
    <property type="molecule type" value="Genomic_DNA"/>
</dbReference>
<name>A0A2S9CWH2_CHRCI</name>
<feature type="transmembrane region" description="Helical" evidence="1">
    <location>
        <begin position="82"/>
        <end position="101"/>
    </location>
</feature>
<reference evidence="4 5" key="1">
    <citation type="submission" date="2017-09" db="EMBL/GenBank/DDBJ databases">
        <title>Genomic, metabolic, and phenotypic characteristics of bacterial isolates from the natural microbiome of the model nematode Caenorhabditis elegans.</title>
        <authorList>
            <person name="Zimmermann J."/>
            <person name="Obeng N."/>
            <person name="Yang W."/>
            <person name="Obeng O."/>
            <person name="Kissoyan K."/>
            <person name="Pees B."/>
            <person name="Dirksen P."/>
            <person name="Hoppner M."/>
            <person name="Franke A."/>
            <person name="Rosenstiel P."/>
            <person name="Leippe M."/>
            <person name="Dierking K."/>
            <person name="Kaleta C."/>
            <person name="Schulenburg H."/>
        </authorList>
    </citation>
    <scope>NUCLEOTIDE SEQUENCE [LARGE SCALE GENOMIC DNA]</scope>
    <source>
        <strain evidence="2 5">MYb25</strain>
        <strain evidence="3 4">MYb44</strain>
    </source>
</reference>
<dbReference type="PANTHER" id="PTHR33639">
    <property type="entry name" value="THIOL-DISULFIDE OXIDOREDUCTASE DCC"/>
    <property type="match status" value="1"/>
</dbReference>
<dbReference type="InterPro" id="IPR007263">
    <property type="entry name" value="DCC1-like"/>
</dbReference>
<keyword evidence="1" id="KW-1133">Transmembrane helix</keyword>
<gene>
    <name evidence="2" type="ORF">CQ022_00470</name>
    <name evidence="3" type="ORF">CQ033_20405</name>
</gene>
<evidence type="ECO:0000313" key="4">
    <source>
        <dbReference type="Proteomes" id="UP000238325"/>
    </source>
</evidence>
<keyword evidence="1" id="KW-0812">Transmembrane</keyword>
<evidence type="ECO:0000313" key="2">
    <source>
        <dbReference type="EMBL" id="PRB84796.1"/>
    </source>
</evidence>
<dbReference type="Pfam" id="PF04134">
    <property type="entry name" value="DCC1-like"/>
    <property type="match status" value="1"/>
</dbReference>
<proteinExistence type="predicted"/>